<dbReference type="Gene3D" id="3.40.50.300">
    <property type="entry name" value="P-loop containing nucleotide triphosphate hydrolases"/>
    <property type="match status" value="2"/>
</dbReference>
<evidence type="ECO:0000256" key="5">
    <source>
        <dbReference type="ARBA" id="ARBA00022840"/>
    </source>
</evidence>
<dbReference type="CDD" id="cd03232">
    <property type="entry name" value="ABCG_PDR_domain2"/>
    <property type="match status" value="1"/>
</dbReference>
<gene>
    <name evidence="11" type="ORF">SCF082_LOCUS36980</name>
</gene>
<proteinExistence type="predicted"/>
<keyword evidence="3 9" id="KW-0812">Transmembrane</keyword>
<dbReference type="EMBL" id="CAXAMM010037247">
    <property type="protein sequence ID" value="CAK9076892.1"/>
    <property type="molecule type" value="Genomic_DNA"/>
</dbReference>
<evidence type="ECO:0000313" key="12">
    <source>
        <dbReference type="Proteomes" id="UP001642464"/>
    </source>
</evidence>
<feature type="transmembrane region" description="Helical" evidence="9">
    <location>
        <begin position="1397"/>
        <end position="1423"/>
    </location>
</feature>
<evidence type="ECO:0000256" key="8">
    <source>
        <dbReference type="SAM" id="MobiDB-lite"/>
    </source>
</evidence>
<keyword evidence="2" id="KW-0813">Transport</keyword>
<organism evidence="11 12">
    <name type="scientific">Durusdinium trenchii</name>
    <dbReference type="NCBI Taxonomy" id="1381693"/>
    <lineage>
        <taxon>Eukaryota</taxon>
        <taxon>Sar</taxon>
        <taxon>Alveolata</taxon>
        <taxon>Dinophyceae</taxon>
        <taxon>Suessiales</taxon>
        <taxon>Symbiodiniaceae</taxon>
        <taxon>Durusdinium</taxon>
    </lineage>
</organism>
<protein>
    <submittedName>
        <fullName evidence="11">ABC transporter G family member 31 (ABC transporter ABCG.31) (AtABCG31) (Pleiotropic drug resistance protein 3) (AtPDR3)</fullName>
    </submittedName>
</protein>
<dbReference type="InterPro" id="IPR034003">
    <property type="entry name" value="ABCG_PDR_2"/>
</dbReference>
<evidence type="ECO:0000256" key="6">
    <source>
        <dbReference type="ARBA" id="ARBA00022989"/>
    </source>
</evidence>
<evidence type="ECO:0000256" key="9">
    <source>
        <dbReference type="SAM" id="Phobius"/>
    </source>
</evidence>
<feature type="transmembrane region" description="Helical" evidence="9">
    <location>
        <begin position="682"/>
        <end position="705"/>
    </location>
</feature>
<sequence length="1583" mass="173256">MNCRLSDDSNARGRPAFREKCRRPRSAAFRGKHEVRHCVRDPASACGVRPGHPYLRERRARPPGDHRQTVKLRRRSADQEQHGESMLAQDGKGGEGAAAASGGPTGLPTRPAEGDVDLESSTSAGALSEKGAAKSGRAGDDAPQDGAGGAEKSDRMTQDEVTQVRALLGRLQVQCAQAADGDGQAFQVSLNKDEVELLGHLFGRGLLRAPSNIQRSAMAQLHEQLSATEFASLLSRTRGGNFWQVDVGFKDLTYTVKATPGSGGIATVGNQFYQLIAPCVRAVKGLSSAKEDIHLLRNISGSFNAGVPTLVLGPPGCGVTTMCKVLSGRAKLNKNHVQSGTTLYSGFDATEVDPRRVATYVDQVDQHIAVLTVTETAEFANACFGGLKQMSKHAFTADTPESEKEQVLKVLENFPAYMIDKFALTNCKDTIVGDDLVRGVSGGERKRVTSVEMLMSQRPLSFFDQISTGLDSAATFDICRRLTGMSRSLATTVVIALLQPPPEVYELFDEVMILAAGHVVFHSKRENVLPYFESIGFRCPRNRDIADFIQEVTTDMRAKYQFKSDAPKSESEMAQAWLNSPFSDEKQTEIQRFTDSANKRDHLLREKIYAKQAPKFATTFMTDFKLVLERQRKLVMRDPAFTGARIGQAVVMGTIIGTTFVKIDGNIPPEPNGNVAGVTQRYGLIFATMLQSMLTGMATIPVVLAQRDVFYKQSKAGFHRTLTLVMSEYIVSLPIQILESVVFSTLVFWIAQIVPFSDNSTTGEGAGGAVDTFFVLILFMVVLDISYGGFLRAIAALSPNEPIAQLFGGVLIAFCVLFSGFVITFDNIPDWFIWIYWLTPLSWGVRSVVIQVFQEDAFTPEQSEFALDLFAFQTDRAFIWGGLGLLIGYTFVNAALSLAAYKLLDFSGAGQGQGTPSSSAAGLTFDADSDREVIQRELSKVLARELSQQITTSDAAGNPADGAVLHVKSLARVSQPVNIVWRDLWYSVPNPQHKESSIDLLKGVSGMAEAGSMVALMGPSGAGKSTLLDVIASRKTSGSIKGEILVNGRPKDDAAFSRVTGYVEQQDLHSPHATVEEALVFAAMLRQPESVPESEKLDFVESVISMLELNIIRDFEIGFKTDGGLSVEQAKRLTIGVELCANPSVLFADEPTSGLDARGAVLVMRGIRRVAESGRAVICTIHQPSRDVFENFDRLLLLRRGGEVVYFGDLGKDSSILLAYLQAIPGTPPMRNARYNPATYMLEVTGSATGGVIDYADEYRASDLIVKNEAFFQEKVDQDLATKDEILFESEYAASYATQQKMLLRRWVKTYWRSPNYNLARLLFVIFMALVFGFSFFLEGKTIDRTSLAQSLMGVIFLTALFVGYVYVNTTIPVVFSERASLYRERASKTYGITPYIIAFTLAEIPYLVVTTLLFVSIFYFLVGLWANAGVFFQFWFIFFIYLTSMTFFGQMLAVLSPNQQVATLLGSAATGLMALYAGFYISVDDVPAFWSFMTYINPARYVLNGLVVTVLNCDDFIEDQGSPGCGTLSGDGLSITTWEYISETFGFAADDIGADIGALVGFVVAFRLIAAYGLTYISHLTR</sequence>
<feature type="transmembrane region" description="Helical" evidence="9">
    <location>
        <begin position="1319"/>
        <end position="1338"/>
    </location>
</feature>
<feature type="compositionally biased region" description="Basic and acidic residues" evidence="8">
    <location>
        <begin position="54"/>
        <end position="68"/>
    </location>
</feature>
<keyword evidence="5" id="KW-0067">ATP-binding</keyword>
<evidence type="ECO:0000256" key="3">
    <source>
        <dbReference type="ARBA" id="ARBA00022692"/>
    </source>
</evidence>
<keyword evidence="7 9" id="KW-0472">Membrane</keyword>
<dbReference type="Pfam" id="PF01061">
    <property type="entry name" value="ABC2_membrane"/>
    <property type="match status" value="2"/>
</dbReference>
<feature type="transmembrane region" description="Helical" evidence="9">
    <location>
        <begin position="877"/>
        <end position="901"/>
    </location>
</feature>
<dbReference type="PANTHER" id="PTHR19241">
    <property type="entry name" value="ATP-BINDING CASSETTE TRANSPORTER"/>
    <property type="match status" value="1"/>
</dbReference>
<evidence type="ECO:0000256" key="1">
    <source>
        <dbReference type="ARBA" id="ARBA00004141"/>
    </source>
</evidence>
<evidence type="ECO:0000256" key="7">
    <source>
        <dbReference type="ARBA" id="ARBA00023136"/>
    </source>
</evidence>
<comment type="caution">
    <text evidence="11">The sequence shown here is derived from an EMBL/GenBank/DDBJ whole genome shotgun (WGS) entry which is preliminary data.</text>
</comment>
<keyword evidence="4" id="KW-0547">Nucleotide-binding</keyword>
<dbReference type="Proteomes" id="UP001642464">
    <property type="component" value="Unassembled WGS sequence"/>
</dbReference>
<dbReference type="Pfam" id="PF00005">
    <property type="entry name" value="ABC_tran"/>
    <property type="match status" value="2"/>
</dbReference>
<name>A0ABP0PNT4_9DINO</name>
<evidence type="ECO:0000256" key="4">
    <source>
        <dbReference type="ARBA" id="ARBA00022741"/>
    </source>
</evidence>
<evidence type="ECO:0000259" key="10">
    <source>
        <dbReference type="PROSITE" id="PS50893"/>
    </source>
</evidence>
<feature type="transmembrane region" description="Helical" evidence="9">
    <location>
        <begin position="729"/>
        <end position="753"/>
    </location>
</feature>
<comment type="subcellular location">
    <subcellularLocation>
        <location evidence="1">Membrane</location>
        <topology evidence="1">Multi-pass membrane protein</topology>
    </subcellularLocation>
</comment>
<feature type="domain" description="ABC transporter" evidence="10">
    <location>
        <begin position="280"/>
        <end position="541"/>
    </location>
</feature>
<feature type="transmembrane region" description="Helical" evidence="9">
    <location>
        <begin position="773"/>
        <end position="794"/>
    </location>
</feature>
<keyword evidence="6 9" id="KW-1133">Transmembrane helix</keyword>
<feature type="transmembrane region" description="Helical" evidence="9">
    <location>
        <begin position="1463"/>
        <end position="1484"/>
    </location>
</feature>
<evidence type="ECO:0000313" key="11">
    <source>
        <dbReference type="EMBL" id="CAK9076892.1"/>
    </source>
</evidence>
<feature type="transmembrane region" description="Helical" evidence="9">
    <location>
        <begin position="1557"/>
        <end position="1578"/>
    </location>
</feature>
<dbReference type="SMART" id="SM00382">
    <property type="entry name" value="AAA"/>
    <property type="match status" value="2"/>
</dbReference>
<dbReference type="InterPro" id="IPR003439">
    <property type="entry name" value="ABC_transporter-like_ATP-bd"/>
</dbReference>
<feature type="transmembrane region" description="Helical" evidence="9">
    <location>
        <begin position="1435"/>
        <end position="1456"/>
    </location>
</feature>
<dbReference type="InterPro" id="IPR013525">
    <property type="entry name" value="ABC2_TM"/>
</dbReference>
<dbReference type="PROSITE" id="PS50893">
    <property type="entry name" value="ABC_TRANSPORTER_2"/>
    <property type="match status" value="2"/>
</dbReference>
<dbReference type="InterPro" id="IPR003593">
    <property type="entry name" value="AAA+_ATPase"/>
</dbReference>
<feature type="domain" description="ABC transporter" evidence="10">
    <location>
        <begin position="979"/>
        <end position="1226"/>
    </location>
</feature>
<feature type="compositionally biased region" description="Basic and acidic residues" evidence="8">
    <location>
        <begin position="1"/>
        <end position="19"/>
    </location>
</feature>
<feature type="transmembrane region" description="Helical" evidence="9">
    <location>
        <begin position="806"/>
        <end position="825"/>
    </location>
</feature>
<keyword evidence="12" id="KW-1185">Reference proteome</keyword>
<dbReference type="InterPro" id="IPR027417">
    <property type="entry name" value="P-loop_NTPase"/>
</dbReference>
<feature type="transmembrane region" description="Helical" evidence="9">
    <location>
        <begin position="1350"/>
        <end position="1376"/>
    </location>
</feature>
<dbReference type="SUPFAM" id="SSF52540">
    <property type="entry name" value="P-loop containing nucleoside triphosphate hydrolases"/>
    <property type="match status" value="2"/>
</dbReference>
<reference evidence="11 12" key="1">
    <citation type="submission" date="2024-02" db="EMBL/GenBank/DDBJ databases">
        <authorList>
            <person name="Chen Y."/>
            <person name="Shah S."/>
            <person name="Dougan E. K."/>
            <person name="Thang M."/>
            <person name="Chan C."/>
        </authorList>
    </citation>
    <scope>NUCLEOTIDE SEQUENCE [LARGE SCALE GENOMIC DNA]</scope>
</reference>
<accession>A0ABP0PNT4</accession>
<feature type="region of interest" description="Disordered" evidence="8">
    <location>
        <begin position="1"/>
        <end position="159"/>
    </location>
</feature>
<evidence type="ECO:0000256" key="2">
    <source>
        <dbReference type="ARBA" id="ARBA00022448"/>
    </source>
</evidence>